<dbReference type="InParanoid" id="H2ZAC1"/>
<dbReference type="GO" id="GO:0032259">
    <property type="term" value="P:methylation"/>
    <property type="evidence" value="ECO:0007669"/>
    <property type="project" value="UniProtKB-KW"/>
</dbReference>
<dbReference type="Proteomes" id="UP000007875">
    <property type="component" value="Unassembled WGS sequence"/>
</dbReference>
<dbReference type="GO" id="GO:0005789">
    <property type="term" value="C:endoplasmic reticulum membrane"/>
    <property type="evidence" value="ECO:0007669"/>
    <property type="project" value="UniProtKB-SubCell"/>
</dbReference>
<evidence type="ECO:0000256" key="8">
    <source>
        <dbReference type="ARBA" id="ARBA00022692"/>
    </source>
</evidence>
<evidence type="ECO:0000256" key="12">
    <source>
        <dbReference type="ARBA" id="ARBA00023656"/>
    </source>
</evidence>
<evidence type="ECO:0000313" key="15">
    <source>
        <dbReference type="Proteomes" id="UP000007875"/>
    </source>
</evidence>
<keyword evidence="8 13" id="KW-0812">Transmembrane</keyword>
<keyword evidence="6" id="KW-0808">Transferase</keyword>
<evidence type="ECO:0000256" key="6">
    <source>
        <dbReference type="ARBA" id="ARBA00022679"/>
    </source>
</evidence>
<dbReference type="PANTHER" id="PTHR12714:SF9">
    <property type="entry name" value="PROTEIN-S-ISOPRENYLCYSTEINE O-METHYLTRANSFERASE"/>
    <property type="match status" value="1"/>
</dbReference>
<dbReference type="Pfam" id="PF04140">
    <property type="entry name" value="ICMT"/>
    <property type="match status" value="1"/>
</dbReference>
<dbReference type="OMA" id="GMVPQVW"/>
<dbReference type="InterPro" id="IPR007269">
    <property type="entry name" value="ICMT_MeTrfase"/>
</dbReference>
<dbReference type="EC" id="2.1.1.100" evidence="4 13"/>
<dbReference type="STRING" id="51511.ENSCSAVP00000014536"/>
<evidence type="ECO:0000256" key="13">
    <source>
        <dbReference type="RuleBase" id="RU362022"/>
    </source>
</evidence>
<feature type="transmembrane region" description="Helical" evidence="13">
    <location>
        <begin position="32"/>
        <end position="54"/>
    </location>
</feature>
<dbReference type="Gene3D" id="1.20.120.1630">
    <property type="match status" value="1"/>
</dbReference>
<dbReference type="HOGENOM" id="CLU_065200_0_1_1"/>
<keyword evidence="9 13" id="KW-1133">Transmembrane helix</keyword>
<dbReference type="GeneTree" id="ENSGT00390000017394"/>
<accession>H2ZAC1</accession>
<protein>
    <recommendedName>
        <fullName evidence="12 13">Protein-S-isoprenylcysteine O-methyltransferase</fullName>
        <ecNumber evidence="4 13">2.1.1.100</ecNumber>
    </recommendedName>
</protein>
<evidence type="ECO:0000256" key="3">
    <source>
        <dbReference type="ARBA" id="ARBA00009140"/>
    </source>
</evidence>
<dbReference type="GO" id="GO:0004671">
    <property type="term" value="F:protein C-terminal S-isoprenylcysteine carboxyl O-methyltransferase activity"/>
    <property type="evidence" value="ECO:0007669"/>
    <property type="project" value="UniProtKB-EC"/>
</dbReference>
<evidence type="ECO:0000256" key="11">
    <source>
        <dbReference type="ARBA" id="ARBA00023572"/>
    </source>
</evidence>
<dbReference type="InterPro" id="IPR025770">
    <property type="entry name" value="PPMT_MeTrfase"/>
</dbReference>
<evidence type="ECO:0000256" key="4">
    <source>
        <dbReference type="ARBA" id="ARBA00012151"/>
    </source>
</evidence>
<keyword evidence="5 13" id="KW-0489">Methyltransferase</keyword>
<evidence type="ECO:0000256" key="10">
    <source>
        <dbReference type="ARBA" id="ARBA00023136"/>
    </source>
</evidence>
<proteinExistence type="inferred from homology"/>
<comment type="catalytic activity">
    <reaction evidence="1 13">
        <text>[protein]-C-terminal S-[(2E,6E)-farnesyl]-L-cysteine + S-adenosyl-L-methionine = [protein]-C-terminal S-[(2E,6E)-farnesyl]-L-cysteine methyl ester + S-adenosyl-L-homocysteine</text>
        <dbReference type="Rhea" id="RHEA:21672"/>
        <dbReference type="Rhea" id="RHEA-COMP:12125"/>
        <dbReference type="Rhea" id="RHEA-COMP:12126"/>
        <dbReference type="ChEBI" id="CHEBI:57856"/>
        <dbReference type="ChEBI" id="CHEBI:59789"/>
        <dbReference type="ChEBI" id="CHEBI:90510"/>
        <dbReference type="ChEBI" id="CHEBI:90511"/>
        <dbReference type="EC" id="2.1.1.100"/>
    </reaction>
</comment>
<dbReference type="AlphaFoldDB" id="H2ZAC1"/>
<sequence>MIVHAKIALLSIASCALWSSVYFIWQGQVEDIWLICSLIGAIIISHVWLAANVVKQRMFSVTWRSYLLTSVFLLGVSIINFTSSIYLSFGLYLCILSMFHMGEYLTTALFNPSTISLSSFILNHSVEFNIAMILSFVEHGTLLYFFPGIKTTVWVIWTGFVLCISGDVFRKIAMYTAGTNFTHLVQYQKNDSHELVMNGLYSLVRHPAYSGWFCWSISTQLLLINPICLVGYTIATWKFFQERIYFEEITLLNFFGQQYLDYKKTVPSGIPFVSGYNINQRLN</sequence>
<organism evidence="14 15">
    <name type="scientific">Ciona savignyi</name>
    <name type="common">Pacific transparent sea squirt</name>
    <dbReference type="NCBI Taxonomy" id="51511"/>
    <lineage>
        <taxon>Eukaryota</taxon>
        <taxon>Metazoa</taxon>
        <taxon>Chordata</taxon>
        <taxon>Tunicata</taxon>
        <taxon>Ascidiacea</taxon>
        <taxon>Phlebobranchia</taxon>
        <taxon>Cionidae</taxon>
        <taxon>Ciona</taxon>
    </lineage>
</organism>
<feature type="transmembrane region" description="Helical" evidence="13">
    <location>
        <begin position="143"/>
        <end position="164"/>
    </location>
</feature>
<feature type="transmembrane region" description="Helical" evidence="13">
    <location>
        <begin position="7"/>
        <end position="26"/>
    </location>
</feature>
<evidence type="ECO:0000256" key="1">
    <source>
        <dbReference type="ARBA" id="ARBA00001450"/>
    </source>
</evidence>
<dbReference type="eggNOG" id="KOG2628">
    <property type="taxonomic scope" value="Eukaryota"/>
</dbReference>
<feature type="transmembrane region" description="Helical" evidence="13">
    <location>
        <begin position="66"/>
        <end position="83"/>
    </location>
</feature>
<comment type="subcellular location">
    <subcellularLocation>
        <location evidence="13">Endoplasmic reticulum membrane</location>
        <topology evidence="13">Multi-pass membrane protein</topology>
    </subcellularLocation>
    <subcellularLocation>
        <location evidence="2">Membrane</location>
        <topology evidence="2">Multi-pass membrane protein</topology>
    </subcellularLocation>
</comment>
<keyword evidence="10 13" id="KW-0472">Membrane</keyword>
<keyword evidence="15" id="KW-1185">Reference proteome</keyword>
<evidence type="ECO:0000256" key="9">
    <source>
        <dbReference type="ARBA" id="ARBA00022989"/>
    </source>
</evidence>
<dbReference type="PROSITE" id="PS51564">
    <property type="entry name" value="SAM_ICMT"/>
    <property type="match status" value="1"/>
</dbReference>
<keyword evidence="7 13" id="KW-0949">S-adenosyl-L-methionine</keyword>
<reference evidence="14" key="3">
    <citation type="submission" date="2025-09" db="UniProtKB">
        <authorList>
            <consortium name="Ensembl"/>
        </authorList>
    </citation>
    <scope>IDENTIFICATION</scope>
</reference>
<evidence type="ECO:0000256" key="5">
    <source>
        <dbReference type="ARBA" id="ARBA00022603"/>
    </source>
</evidence>
<evidence type="ECO:0000313" key="14">
    <source>
        <dbReference type="Ensembl" id="ENSCSAVP00000014536.1"/>
    </source>
</evidence>
<evidence type="ECO:0000256" key="7">
    <source>
        <dbReference type="ARBA" id="ARBA00022691"/>
    </source>
</evidence>
<evidence type="ECO:0000256" key="2">
    <source>
        <dbReference type="ARBA" id="ARBA00004141"/>
    </source>
</evidence>
<dbReference type="PANTHER" id="PTHR12714">
    <property type="entry name" value="PROTEIN-S ISOPRENYLCYSTEINE O-METHYLTRANSFERASE"/>
    <property type="match status" value="1"/>
</dbReference>
<dbReference type="Ensembl" id="ENSCSAVT00000014701.1">
    <property type="protein sequence ID" value="ENSCSAVP00000014536.1"/>
    <property type="gene ID" value="ENSCSAVG00000008507.1"/>
</dbReference>
<name>H2ZAC1_CIOSA</name>
<comment type="function">
    <text evidence="11">Catalyzes the post-translational methylation of isoprenylated C-terminal cysteine residues.</text>
</comment>
<reference evidence="14" key="2">
    <citation type="submission" date="2025-08" db="UniProtKB">
        <authorList>
            <consortium name="Ensembl"/>
        </authorList>
    </citation>
    <scope>IDENTIFICATION</scope>
</reference>
<comment type="similarity">
    <text evidence="3 13">Belongs to the class VI-like SAM-binding methyltransferase superfamily. Isoprenylcysteine carboxyl methyltransferase family.</text>
</comment>
<keyword evidence="13" id="KW-0256">Endoplasmic reticulum</keyword>
<reference evidence="15" key="1">
    <citation type="submission" date="2003-08" db="EMBL/GenBank/DDBJ databases">
        <authorList>
            <person name="Birren B."/>
            <person name="Nusbaum C."/>
            <person name="Abebe A."/>
            <person name="Abouelleil A."/>
            <person name="Adekoya E."/>
            <person name="Ait-zahra M."/>
            <person name="Allen N."/>
            <person name="Allen T."/>
            <person name="An P."/>
            <person name="Anderson M."/>
            <person name="Anderson S."/>
            <person name="Arachchi H."/>
            <person name="Armbruster J."/>
            <person name="Bachantsang P."/>
            <person name="Baldwin J."/>
            <person name="Barry A."/>
            <person name="Bayul T."/>
            <person name="Blitshsteyn B."/>
            <person name="Bloom T."/>
            <person name="Blye J."/>
            <person name="Boguslavskiy L."/>
            <person name="Borowsky M."/>
            <person name="Boukhgalter B."/>
            <person name="Brunache A."/>
            <person name="Butler J."/>
            <person name="Calixte N."/>
            <person name="Calvo S."/>
            <person name="Camarata J."/>
            <person name="Campo K."/>
            <person name="Chang J."/>
            <person name="Cheshatsang Y."/>
            <person name="Citroen M."/>
            <person name="Collymore A."/>
            <person name="Considine T."/>
            <person name="Cook A."/>
            <person name="Cooke P."/>
            <person name="Corum B."/>
            <person name="Cuomo C."/>
            <person name="David R."/>
            <person name="Dawoe T."/>
            <person name="Degray S."/>
            <person name="Dodge S."/>
            <person name="Dooley K."/>
            <person name="Dorje P."/>
            <person name="Dorjee K."/>
            <person name="Dorris L."/>
            <person name="Duffey N."/>
            <person name="Dupes A."/>
            <person name="Elkins T."/>
            <person name="Engels R."/>
            <person name="Erickson J."/>
            <person name="Farina A."/>
            <person name="Faro S."/>
            <person name="Ferreira P."/>
            <person name="Fischer H."/>
            <person name="Fitzgerald M."/>
            <person name="Foley K."/>
            <person name="Gage D."/>
            <person name="Galagan J."/>
            <person name="Gearin G."/>
            <person name="Gnerre S."/>
            <person name="Gnirke A."/>
            <person name="Goyette A."/>
            <person name="Graham J."/>
            <person name="Grandbois E."/>
            <person name="Gyaltsen K."/>
            <person name="Hafez N."/>
            <person name="Hagopian D."/>
            <person name="Hagos B."/>
            <person name="Hall J."/>
            <person name="Hatcher B."/>
            <person name="Heller A."/>
            <person name="Higgins H."/>
            <person name="Honan T."/>
            <person name="Horn A."/>
            <person name="Houde N."/>
            <person name="Hughes L."/>
            <person name="Hulme W."/>
            <person name="Husby E."/>
            <person name="Iliev I."/>
            <person name="Jaffe D."/>
            <person name="Jones C."/>
            <person name="Kamal M."/>
            <person name="Kamat A."/>
            <person name="Kamvysselis M."/>
            <person name="Karlsson E."/>
            <person name="Kells C."/>
            <person name="Kieu A."/>
            <person name="Kisner P."/>
            <person name="Kodira C."/>
            <person name="Kulbokas E."/>
            <person name="Labutti K."/>
            <person name="Lama D."/>
            <person name="Landers T."/>
            <person name="Leger J."/>
            <person name="Levine S."/>
            <person name="Lewis D."/>
            <person name="Lewis T."/>
            <person name="Lindblad-toh K."/>
            <person name="Liu X."/>
            <person name="Lokyitsang T."/>
            <person name="Lokyitsang Y."/>
            <person name="Lucien O."/>
            <person name="Lui A."/>
            <person name="Ma L.J."/>
            <person name="Mabbitt R."/>
            <person name="Macdonald J."/>
            <person name="Maclean C."/>
            <person name="Major J."/>
            <person name="Manning J."/>
            <person name="Marabella R."/>
            <person name="Maru K."/>
            <person name="Matthews C."/>
            <person name="Mauceli E."/>
            <person name="Mccarthy M."/>
            <person name="Mcdonough S."/>
            <person name="Mcghee T."/>
            <person name="Meldrim J."/>
            <person name="Meneus L."/>
            <person name="Mesirov J."/>
            <person name="Mihalev A."/>
            <person name="Mihova T."/>
            <person name="Mikkelsen T."/>
            <person name="Mlenga V."/>
            <person name="Moru K."/>
            <person name="Mozes J."/>
            <person name="Mulrain L."/>
            <person name="Munson G."/>
            <person name="Naylor J."/>
            <person name="Newes C."/>
            <person name="Nguyen C."/>
            <person name="Nguyen N."/>
            <person name="Nguyen T."/>
            <person name="Nicol R."/>
            <person name="Nielsen C."/>
            <person name="Nizzari M."/>
            <person name="Norbu C."/>
            <person name="Norbu N."/>
            <person name="O'donnell P."/>
            <person name="Okoawo O."/>
            <person name="O'leary S."/>
            <person name="Omotosho B."/>
            <person name="O'neill K."/>
            <person name="Osman S."/>
            <person name="Parker S."/>
            <person name="Perrin D."/>
            <person name="Phunkhang P."/>
            <person name="Piqani B."/>
            <person name="Purcell S."/>
            <person name="Rachupka T."/>
            <person name="Ramasamy U."/>
            <person name="Rameau R."/>
            <person name="Ray V."/>
            <person name="Raymond C."/>
            <person name="Retta R."/>
            <person name="Richardson S."/>
            <person name="Rise C."/>
            <person name="Rodriguez J."/>
            <person name="Rogers J."/>
            <person name="Rogov P."/>
            <person name="Rutman M."/>
            <person name="Schupbach R."/>
            <person name="Seaman C."/>
            <person name="Settipalli S."/>
            <person name="Sharpe T."/>
            <person name="Sheridan J."/>
            <person name="Sherpa N."/>
            <person name="Shi J."/>
            <person name="Smirnov S."/>
            <person name="Smith C."/>
            <person name="Sougnez C."/>
            <person name="Spencer B."/>
            <person name="Stalker J."/>
            <person name="Stange-thomann N."/>
            <person name="Stavropoulos S."/>
            <person name="Stetson K."/>
            <person name="Stone C."/>
            <person name="Stone S."/>
            <person name="Stubbs M."/>
            <person name="Talamas J."/>
            <person name="Tchuinga P."/>
            <person name="Tenzing P."/>
            <person name="Tesfaye S."/>
            <person name="Theodore J."/>
            <person name="Thoulutsang Y."/>
            <person name="Topham K."/>
            <person name="Towey S."/>
            <person name="Tsamla T."/>
            <person name="Tsomo N."/>
            <person name="Vallee D."/>
            <person name="Vassiliev H."/>
            <person name="Venkataraman V."/>
            <person name="Vinson J."/>
            <person name="Vo A."/>
            <person name="Wade C."/>
            <person name="Wang S."/>
            <person name="Wangchuk T."/>
            <person name="Wangdi T."/>
            <person name="Whittaker C."/>
            <person name="Wilkinson J."/>
            <person name="Wu Y."/>
            <person name="Wyman D."/>
            <person name="Yadav S."/>
            <person name="Yang S."/>
            <person name="Yang X."/>
            <person name="Yeager S."/>
            <person name="Yee E."/>
            <person name="Young G."/>
            <person name="Zainoun J."/>
            <person name="Zembeck L."/>
            <person name="Zimmer A."/>
            <person name="Zody M."/>
            <person name="Lander E."/>
        </authorList>
    </citation>
    <scope>NUCLEOTIDE SEQUENCE [LARGE SCALE GENOMIC DNA]</scope>
</reference>